<reference evidence="3" key="1">
    <citation type="journal article" date="2019" name="Int. J. Syst. Evol. Microbiol.">
        <title>The Global Catalogue of Microorganisms (GCM) 10K type strain sequencing project: providing services to taxonomists for standard genome sequencing and annotation.</title>
        <authorList>
            <consortium name="The Broad Institute Genomics Platform"/>
            <consortium name="The Broad Institute Genome Sequencing Center for Infectious Disease"/>
            <person name="Wu L."/>
            <person name="Ma J."/>
        </authorList>
    </citation>
    <scope>NUCLEOTIDE SEQUENCE [LARGE SCALE GENOMIC DNA]</scope>
    <source>
        <strain evidence="3">CCUG 56752</strain>
    </source>
</reference>
<proteinExistence type="predicted"/>
<dbReference type="SUPFAM" id="SSF103247">
    <property type="entry name" value="TT1751-like"/>
    <property type="match status" value="2"/>
</dbReference>
<comment type="caution">
    <text evidence="2">The sequence shown here is derived from an EMBL/GenBank/DDBJ whole genome shotgun (WGS) entry which is preliminary data.</text>
</comment>
<organism evidence="2 3">
    <name type="scientific">Psychroflexus salinarum</name>
    <dbReference type="NCBI Taxonomy" id="546024"/>
    <lineage>
        <taxon>Bacteria</taxon>
        <taxon>Pseudomonadati</taxon>
        <taxon>Bacteroidota</taxon>
        <taxon>Flavobacteriia</taxon>
        <taxon>Flavobacteriales</taxon>
        <taxon>Flavobacteriaceae</taxon>
        <taxon>Psychroflexus</taxon>
    </lineage>
</organism>
<dbReference type="CDD" id="cd14797">
    <property type="entry name" value="DUF302"/>
    <property type="match status" value="1"/>
</dbReference>
<dbReference type="PANTHER" id="PTHR38342:SF2">
    <property type="entry name" value="INNER MEMBRANE OR EXPORTED"/>
    <property type="match status" value="1"/>
</dbReference>
<sequence>MPHIFKFILPVILFSIIISCKNNSEKKDISKIDEQISPGLIYTKTDDLKEAIENFNSYVNTDRTLEISTEIDHVQNAKNVDLKLDFNQVFFIDNPRYSVPLIEENPLMALEFPIRIGFYNIDGEKFIVARSEDYFLKRYRLTKSAALRSIGALSETFLKQSSKAAYTQNSPIDSLENSGILTLKSSKNYKESINSIEEMIEKNDDLSLFESKNFSKDAKGIGAELKPLHLFIFGNPKVGTKLMQQNSNFSIDLPLKVLVEESEDGKVLVHFQDLSFTAKLHGEKFENNLPDKITKNLLEMLSKTVSNEIESN</sequence>
<dbReference type="Gene3D" id="3.30.310.70">
    <property type="entry name" value="TT1751-like domain"/>
    <property type="match status" value="2"/>
</dbReference>
<dbReference type="Pfam" id="PF03625">
    <property type="entry name" value="DUF302"/>
    <property type="match status" value="2"/>
</dbReference>
<evidence type="ECO:0000313" key="2">
    <source>
        <dbReference type="EMBL" id="MFD0933093.1"/>
    </source>
</evidence>
<feature type="domain" description="DUF302" evidence="1">
    <location>
        <begin position="214"/>
        <end position="273"/>
    </location>
</feature>
<dbReference type="PROSITE" id="PS51257">
    <property type="entry name" value="PROKAR_LIPOPROTEIN"/>
    <property type="match status" value="1"/>
</dbReference>
<dbReference type="EMBL" id="JBHTIV010000013">
    <property type="protein sequence ID" value="MFD0933093.1"/>
    <property type="molecule type" value="Genomic_DNA"/>
</dbReference>
<name>A0ABW3GRB3_9FLAO</name>
<evidence type="ECO:0000259" key="1">
    <source>
        <dbReference type="Pfam" id="PF03625"/>
    </source>
</evidence>
<accession>A0ABW3GRB3</accession>
<dbReference type="RefSeq" id="WP_379658399.1">
    <property type="nucleotide sequence ID" value="NZ_JBHTIV010000013.1"/>
</dbReference>
<dbReference type="InterPro" id="IPR005180">
    <property type="entry name" value="DUF302"/>
</dbReference>
<dbReference type="PANTHER" id="PTHR38342">
    <property type="entry name" value="SLR5037 PROTEIN"/>
    <property type="match status" value="1"/>
</dbReference>
<feature type="domain" description="DUF302" evidence="1">
    <location>
        <begin position="71"/>
        <end position="127"/>
    </location>
</feature>
<evidence type="ECO:0000313" key="3">
    <source>
        <dbReference type="Proteomes" id="UP001597049"/>
    </source>
</evidence>
<keyword evidence="3" id="KW-1185">Reference proteome</keyword>
<gene>
    <name evidence="2" type="ORF">ACFQ0R_10840</name>
</gene>
<protein>
    <submittedName>
        <fullName evidence="2">DUF302 domain-containing protein</fullName>
    </submittedName>
</protein>
<dbReference type="InterPro" id="IPR035923">
    <property type="entry name" value="TT1751-like_sf"/>
</dbReference>
<dbReference type="Proteomes" id="UP001597049">
    <property type="component" value="Unassembled WGS sequence"/>
</dbReference>